<organism evidence="1">
    <name type="scientific">marine sediment metagenome</name>
    <dbReference type="NCBI Taxonomy" id="412755"/>
    <lineage>
        <taxon>unclassified sequences</taxon>
        <taxon>metagenomes</taxon>
        <taxon>ecological metagenomes</taxon>
    </lineage>
</organism>
<dbReference type="AlphaFoldDB" id="A0A0F9VFM6"/>
<name>A0A0F9VFM6_9ZZZZ</name>
<dbReference type="EMBL" id="LAZR01000364">
    <property type="protein sequence ID" value="KKN72366.1"/>
    <property type="molecule type" value="Genomic_DNA"/>
</dbReference>
<gene>
    <name evidence="1" type="ORF">LCGC14_0411930</name>
</gene>
<accession>A0A0F9VFM6</accession>
<evidence type="ECO:0000313" key="1">
    <source>
        <dbReference type="EMBL" id="KKN72366.1"/>
    </source>
</evidence>
<reference evidence="1" key="1">
    <citation type="journal article" date="2015" name="Nature">
        <title>Complex archaea that bridge the gap between prokaryotes and eukaryotes.</title>
        <authorList>
            <person name="Spang A."/>
            <person name="Saw J.H."/>
            <person name="Jorgensen S.L."/>
            <person name="Zaremba-Niedzwiedzka K."/>
            <person name="Martijn J."/>
            <person name="Lind A.E."/>
            <person name="van Eijk R."/>
            <person name="Schleper C."/>
            <person name="Guy L."/>
            <person name="Ettema T.J."/>
        </authorList>
    </citation>
    <scope>NUCLEOTIDE SEQUENCE</scope>
</reference>
<sequence>MARYKSRRRFGRELLISEQSTPSRVCRFCSATKPLSEFPKNRLIARTGGIQRIYACLLCRNNRRRGVYDADVLDNLRLYGASLSPQQTAVHRSGYQRRAAKNKRLYGTTLTPSQIEGVRIRQKRGLARLRGQALELYGGECECCGESNPNYLTFDHINGDGGRLWARLGGGGSRYRVVIKAGYPNSRYRLLCYNCNIALGIYGHCPHVSHGYRSVAVREGDRIAERELKEEMIVAYGGKCQSCGEDHLEFMTIDHVRGGGCQHRREIRAAGVNFYRRLKRQGWPKGDYRLLCFNCNCAKGTVGK</sequence>
<proteinExistence type="predicted"/>
<comment type="caution">
    <text evidence="1">The sequence shown here is derived from an EMBL/GenBank/DDBJ whole genome shotgun (WGS) entry which is preliminary data.</text>
</comment>
<protein>
    <submittedName>
        <fullName evidence="1">Uncharacterized protein</fullName>
    </submittedName>
</protein>